<evidence type="ECO:0000256" key="5">
    <source>
        <dbReference type="ARBA" id="ARBA00023136"/>
    </source>
</evidence>
<dbReference type="AlphaFoldDB" id="A0A9D9ITN2"/>
<dbReference type="InterPro" id="IPR003838">
    <property type="entry name" value="ABC3_permease_C"/>
</dbReference>
<feature type="transmembrane region" description="Helical" evidence="6">
    <location>
        <begin position="408"/>
        <end position="431"/>
    </location>
</feature>
<feature type="transmembrane region" description="Helical" evidence="6">
    <location>
        <begin position="20"/>
        <end position="38"/>
    </location>
</feature>
<evidence type="ECO:0000256" key="3">
    <source>
        <dbReference type="ARBA" id="ARBA00022692"/>
    </source>
</evidence>
<dbReference type="PANTHER" id="PTHR30572:SF18">
    <property type="entry name" value="ABC-TYPE MACROLIDE FAMILY EXPORT SYSTEM PERMEASE COMPONENT 2"/>
    <property type="match status" value="1"/>
</dbReference>
<organism evidence="9 10">
    <name type="scientific">Candidatus Cryptobacteroides excrementipullorum</name>
    <dbReference type="NCBI Taxonomy" id="2840761"/>
    <lineage>
        <taxon>Bacteria</taxon>
        <taxon>Pseudomonadati</taxon>
        <taxon>Bacteroidota</taxon>
        <taxon>Bacteroidia</taxon>
        <taxon>Bacteroidales</taxon>
        <taxon>Candidatus Cryptobacteroides</taxon>
    </lineage>
</organism>
<evidence type="ECO:0000259" key="7">
    <source>
        <dbReference type="Pfam" id="PF02687"/>
    </source>
</evidence>
<reference evidence="9" key="1">
    <citation type="submission" date="2020-10" db="EMBL/GenBank/DDBJ databases">
        <authorList>
            <person name="Gilroy R."/>
        </authorList>
    </citation>
    <scope>NUCLEOTIDE SEQUENCE</scope>
    <source>
        <strain evidence="9">2478</strain>
    </source>
</reference>
<evidence type="ECO:0000256" key="4">
    <source>
        <dbReference type="ARBA" id="ARBA00022989"/>
    </source>
</evidence>
<dbReference type="Proteomes" id="UP000823771">
    <property type="component" value="Unassembled WGS sequence"/>
</dbReference>
<dbReference type="InterPro" id="IPR050250">
    <property type="entry name" value="Macrolide_Exporter_MacB"/>
</dbReference>
<comment type="subcellular location">
    <subcellularLocation>
        <location evidence="1">Cell membrane</location>
        <topology evidence="1">Multi-pass membrane protein</topology>
    </subcellularLocation>
</comment>
<keyword evidence="4 6" id="KW-1133">Transmembrane helix</keyword>
<feature type="domain" description="MacB-like periplasmic core" evidence="8">
    <location>
        <begin position="15"/>
        <end position="222"/>
    </location>
</feature>
<gene>
    <name evidence="9" type="ORF">IAB80_07430</name>
</gene>
<dbReference type="Pfam" id="PF12704">
    <property type="entry name" value="MacB_PCD"/>
    <property type="match status" value="1"/>
</dbReference>
<feature type="transmembrane region" description="Helical" evidence="6">
    <location>
        <begin position="364"/>
        <end position="388"/>
    </location>
</feature>
<evidence type="ECO:0000259" key="8">
    <source>
        <dbReference type="Pfam" id="PF12704"/>
    </source>
</evidence>
<evidence type="ECO:0000313" key="10">
    <source>
        <dbReference type="Proteomes" id="UP000823771"/>
    </source>
</evidence>
<feature type="transmembrane region" description="Helical" evidence="6">
    <location>
        <begin position="743"/>
        <end position="765"/>
    </location>
</feature>
<evidence type="ECO:0000256" key="1">
    <source>
        <dbReference type="ARBA" id="ARBA00004651"/>
    </source>
</evidence>
<dbReference type="Pfam" id="PF02687">
    <property type="entry name" value="FtsX"/>
    <property type="match status" value="1"/>
</dbReference>
<keyword evidence="3 6" id="KW-0812">Transmembrane</keyword>
<name>A0A9D9ITN2_9BACT</name>
<dbReference type="InterPro" id="IPR025857">
    <property type="entry name" value="MacB_PCD"/>
</dbReference>
<comment type="caution">
    <text evidence="9">The sequence shown here is derived from an EMBL/GenBank/DDBJ whole genome shotgun (WGS) entry which is preliminary data.</text>
</comment>
<feature type="transmembrane region" description="Helical" evidence="6">
    <location>
        <begin position="318"/>
        <end position="343"/>
    </location>
</feature>
<keyword evidence="2" id="KW-1003">Cell membrane</keyword>
<feature type="transmembrane region" description="Helical" evidence="6">
    <location>
        <begin position="659"/>
        <end position="681"/>
    </location>
</feature>
<feature type="domain" description="ABC3 transporter permease C-terminal" evidence="7">
    <location>
        <begin position="269"/>
        <end position="391"/>
    </location>
</feature>
<sequence>MKSYFRFLWRNRLYSTINLIGLTVALALSIIIFGYAAAQMKIARSVPGGENIYAVCLDNETVMCYGMADLIRNSIPEAEAVTRFSASWDGEIAMYGDMAYNTFLMSADKEFFRMFDVKFTEGSPESLSSLTDVIISESFARKISDDDVIGKTLMINDAPYTITGVVKDFGDGLLKYADVITNIESEIFTGQYQSDPLTTFGPNITLIRIAPDCDPGIVQEKIHTGYWHARNKEADYRISLTCLDDLYFHPGNFYLNSGNAKALKNLALAGLALLVSALFNYINLNTALAGKRAGEMATRRLLGSGKKEIILKYIGESAIFTVICFTLAMVLAALMVPAVNWLVYDPSLESSTMGMDTSDIFTPATFLSCICLIAAVSVLSGLIPAIIASRFAPIDVVRGALRLKSKMVFSRVFITIQNILSVVLIAVTITMEMQMRHMTERPSGCNFEDVYYLDTDFTEDDGLRFAERLRSLPCCEAVGICNYLPGDIGTTFTAYDKDGNEVPFNPIQCDTTTFNILRFNVIEQFGQNIPGAVWLCESSARAAGVDAGNTDISKITGQYGLKADNTACGIVGNFIIQGAGSSEKYENGLIFIRRSEDFWYHNYAIKTTGDHDQAREMITDAYNGFCSEVFGIEIKPWTNGYMEEILESSLDGNRRSMRLIEIFTVISVILSLSGLVAISIFHADNNMRSIALHKIYGGTVGSEMRRTMRIYMIMTVIADIVAIPMAVILCRRYLQEFAYRIDLSVWIFIVTVAISLLITAASVFWQLSRAARANPADVLKSE</sequence>
<accession>A0A9D9ITN2</accession>
<proteinExistence type="predicted"/>
<dbReference type="GO" id="GO:0022857">
    <property type="term" value="F:transmembrane transporter activity"/>
    <property type="evidence" value="ECO:0007669"/>
    <property type="project" value="TreeGrafter"/>
</dbReference>
<dbReference type="GO" id="GO:0005886">
    <property type="term" value="C:plasma membrane"/>
    <property type="evidence" value="ECO:0007669"/>
    <property type="project" value="UniProtKB-SubCell"/>
</dbReference>
<dbReference type="PANTHER" id="PTHR30572">
    <property type="entry name" value="MEMBRANE COMPONENT OF TRANSPORTER-RELATED"/>
    <property type="match status" value="1"/>
</dbReference>
<feature type="transmembrane region" description="Helical" evidence="6">
    <location>
        <begin position="262"/>
        <end position="282"/>
    </location>
</feature>
<dbReference type="EMBL" id="JADILZ010000067">
    <property type="protein sequence ID" value="MBO8478703.1"/>
    <property type="molecule type" value="Genomic_DNA"/>
</dbReference>
<evidence type="ECO:0000313" key="9">
    <source>
        <dbReference type="EMBL" id="MBO8478703.1"/>
    </source>
</evidence>
<evidence type="ECO:0000256" key="6">
    <source>
        <dbReference type="SAM" id="Phobius"/>
    </source>
</evidence>
<protein>
    <submittedName>
        <fullName evidence="9">ABC transporter permease</fullName>
    </submittedName>
</protein>
<reference evidence="9" key="2">
    <citation type="journal article" date="2021" name="PeerJ">
        <title>Extensive microbial diversity within the chicken gut microbiome revealed by metagenomics and culture.</title>
        <authorList>
            <person name="Gilroy R."/>
            <person name="Ravi A."/>
            <person name="Getino M."/>
            <person name="Pursley I."/>
            <person name="Horton D.L."/>
            <person name="Alikhan N.F."/>
            <person name="Baker D."/>
            <person name="Gharbi K."/>
            <person name="Hall N."/>
            <person name="Watson M."/>
            <person name="Adriaenssens E.M."/>
            <person name="Foster-Nyarko E."/>
            <person name="Jarju S."/>
            <person name="Secka A."/>
            <person name="Antonio M."/>
            <person name="Oren A."/>
            <person name="Chaudhuri R.R."/>
            <person name="La Ragione R."/>
            <person name="Hildebrand F."/>
            <person name="Pallen M.J."/>
        </authorList>
    </citation>
    <scope>NUCLEOTIDE SEQUENCE</scope>
    <source>
        <strain evidence="9">2478</strain>
    </source>
</reference>
<feature type="transmembrane region" description="Helical" evidence="6">
    <location>
        <begin position="710"/>
        <end position="731"/>
    </location>
</feature>
<keyword evidence="5 6" id="KW-0472">Membrane</keyword>
<evidence type="ECO:0000256" key="2">
    <source>
        <dbReference type="ARBA" id="ARBA00022475"/>
    </source>
</evidence>